<protein>
    <recommendedName>
        <fullName evidence="8">S-protein homolog</fullName>
    </recommendedName>
</protein>
<evidence type="ECO:0000256" key="4">
    <source>
        <dbReference type="ARBA" id="ARBA00022525"/>
    </source>
</evidence>
<proteinExistence type="inferred from homology"/>
<name>A0AAV2DIY3_9ROSI</name>
<dbReference type="GO" id="GO:0005576">
    <property type="term" value="C:extracellular region"/>
    <property type="evidence" value="ECO:0007669"/>
    <property type="project" value="UniProtKB-SubCell"/>
</dbReference>
<evidence type="ECO:0000313" key="6">
    <source>
        <dbReference type="EMBL" id="CAL1373836.1"/>
    </source>
</evidence>
<evidence type="ECO:0008006" key="8">
    <source>
        <dbReference type="Google" id="ProtNLM"/>
    </source>
</evidence>
<keyword evidence="4" id="KW-0964">Secreted</keyword>
<evidence type="ECO:0000256" key="3">
    <source>
        <dbReference type="ARBA" id="ARBA00022471"/>
    </source>
</evidence>
<accession>A0AAV2DIY3</accession>
<keyword evidence="7" id="KW-1185">Reference proteome</keyword>
<dbReference type="GO" id="GO:0060320">
    <property type="term" value="P:rejection of self pollen"/>
    <property type="evidence" value="ECO:0007669"/>
    <property type="project" value="UniProtKB-KW"/>
</dbReference>
<keyword evidence="5" id="KW-0732">Signal</keyword>
<reference evidence="6 7" key="1">
    <citation type="submission" date="2024-04" db="EMBL/GenBank/DDBJ databases">
        <authorList>
            <person name="Fracassetti M."/>
        </authorList>
    </citation>
    <scope>NUCLEOTIDE SEQUENCE [LARGE SCALE GENOMIC DNA]</scope>
</reference>
<comment type="similarity">
    <text evidence="2">Belongs to the plant self-incompatibility (S1) protein family.</text>
</comment>
<dbReference type="Proteomes" id="UP001497516">
    <property type="component" value="Chromosome 3"/>
</dbReference>
<evidence type="ECO:0000256" key="5">
    <source>
        <dbReference type="ARBA" id="ARBA00022729"/>
    </source>
</evidence>
<gene>
    <name evidence="6" type="ORF">LTRI10_LOCUS15745</name>
</gene>
<evidence type="ECO:0000313" key="7">
    <source>
        <dbReference type="Proteomes" id="UP001497516"/>
    </source>
</evidence>
<organism evidence="6 7">
    <name type="scientific">Linum trigynum</name>
    <dbReference type="NCBI Taxonomy" id="586398"/>
    <lineage>
        <taxon>Eukaryota</taxon>
        <taxon>Viridiplantae</taxon>
        <taxon>Streptophyta</taxon>
        <taxon>Embryophyta</taxon>
        <taxon>Tracheophyta</taxon>
        <taxon>Spermatophyta</taxon>
        <taxon>Magnoliopsida</taxon>
        <taxon>eudicotyledons</taxon>
        <taxon>Gunneridae</taxon>
        <taxon>Pentapetalae</taxon>
        <taxon>rosids</taxon>
        <taxon>fabids</taxon>
        <taxon>Malpighiales</taxon>
        <taxon>Linaceae</taxon>
        <taxon>Linum</taxon>
    </lineage>
</organism>
<dbReference type="AlphaFoldDB" id="A0AAV2DIY3"/>
<sequence length="136" mass="15360">MVISRKKQQLMIATMIITLAIMARRLISDARIINITNALNSKKILIVHCKAQDHDVGAGAMSSGEVYSWSFEDVRGVPRGPYWCRLALDDKRLHFLAYLESGYGVGYAVTGYQANETGVYGPDDEHNQWKQIDQFH</sequence>
<comment type="subcellular location">
    <subcellularLocation>
        <location evidence="1">Secreted</location>
    </subcellularLocation>
</comment>
<evidence type="ECO:0000256" key="2">
    <source>
        <dbReference type="ARBA" id="ARBA00005581"/>
    </source>
</evidence>
<dbReference type="EMBL" id="OZ034816">
    <property type="protein sequence ID" value="CAL1373836.1"/>
    <property type="molecule type" value="Genomic_DNA"/>
</dbReference>
<keyword evidence="3" id="KW-0713">Self-incompatibility</keyword>
<evidence type="ECO:0000256" key="1">
    <source>
        <dbReference type="ARBA" id="ARBA00004613"/>
    </source>
</evidence>
<dbReference type="Pfam" id="PF05938">
    <property type="entry name" value="Self-incomp_S1"/>
    <property type="match status" value="1"/>
</dbReference>
<dbReference type="InterPro" id="IPR010264">
    <property type="entry name" value="Self-incomp_S1"/>
</dbReference>